<keyword evidence="4" id="KW-1185">Reference proteome</keyword>
<evidence type="ECO:0000313" key="3">
    <source>
        <dbReference type="EMBL" id="KAK2752946.1"/>
    </source>
</evidence>
<gene>
    <name evidence="3" type="ORF">CKAH01_06187</name>
</gene>
<name>A0AAD9Y9M7_COLKA</name>
<sequence length="403" mass="45982">MEQSTESNVSHEIVRYRHKSDDSLQLFFYGTGYCTSFLSRRAQNQENSPIFRLSDDVLLDIVCYLGYVELYCVRQVSSRFASIFASHNRPYATQHRQKAGKHNLGRPRYQRVQQTGEPHSNDSGSLTGAHEPIVKFNQSIISAHQKDSIRDLLRLDVCDECLPGAYFRPYGGKGYPLQKPCTGYCKKSLVNVDDVPPRLLRTSKDRVMATWKLTVCTLKSNQVVTKDLLKQGLAQLQPHNDYLCPHTDFEDSFLLRPFDTSRCLCFRTTSASNACPEHSPPMADRCCICRDDFDNLAGRFMADCDLDSHHTARCVKCVATYRWTLEGNKVMLAGTRAVSEMEVVQDAKGKPEARLTPKVVDLPLWLKSLDPNSYEGNEDTWDYNTCKRDSCQMSRRKGLPWYI</sequence>
<dbReference type="CDD" id="cd09917">
    <property type="entry name" value="F-box_SF"/>
    <property type="match status" value="1"/>
</dbReference>
<dbReference type="SUPFAM" id="SSF81383">
    <property type="entry name" value="F-box domain"/>
    <property type="match status" value="1"/>
</dbReference>
<dbReference type="InterPro" id="IPR001810">
    <property type="entry name" value="F-box_dom"/>
</dbReference>
<evidence type="ECO:0000259" key="2">
    <source>
        <dbReference type="Pfam" id="PF00646"/>
    </source>
</evidence>
<dbReference type="EMBL" id="VYYT01000245">
    <property type="protein sequence ID" value="KAK2752946.1"/>
    <property type="molecule type" value="Genomic_DNA"/>
</dbReference>
<dbReference type="InterPro" id="IPR036047">
    <property type="entry name" value="F-box-like_dom_sf"/>
</dbReference>
<dbReference type="AlphaFoldDB" id="A0AAD9Y9M7"/>
<accession>A0AAD9Y9M7</accession>
<evidence type="ECO:0000256" key="1">
    <source>
        <dbReference type="SAM" id="MobiDB-lite"/>
    </source>
</evidence>
<organism evidence="3 4">
    <name type="scientific">Colletotrichum kahawae</name>
    <name type="common">Coffee berry disease fungus</name>
    <dbReference type="NCBI Taxonomy" id="34407"/>
    <lineage>
        <taxon>Eukaryota</taxon>
        <taxon>Fungi</taxon>
        <taxon>Dikarya</taxon>
        <taxon>Ascomycota</taxon>
        <taxon>Pezizomycotina</taxon>
        <taxon>Sordariomycetes</taxon>
        <taxon>Hypocreomycetidae</taxon>
        <taxon>Glomerellales</taxon>
        <taxon>Glomerellaceae</taxon>
        <taxon>Colletotrichum</taxon>
        <taxon>Colletotrichum gloeosporioides species complex</taxon>
    </lineage>
</organism>
<dbReference type="Proteomes" id="UP001281614">
    <property type="component" value="Unassembled WGS sequence"/>
</dbReference>
<reference evidence="3" key="1">
    <citation type="submission" date="2023-02" db="EMBL/GenBank/DDBJ databases">
        <title>Colletotrichum kahawae CIFC_Que2 genome sequencing and assembly.</title>
        <authorList>
            <person name="Baroncelli R."/>
        </authorList>
    </citation>
    <scope>NUCLEOTIDE SEQUENCE</scope>
    <source>
        <strain evidence="3">CIFC_Que2</strain>
    </source>
</reference>
<feature type="compositionally biased region" description="Polar residues" evidence="1">
    <location>
        <begin position="111"/>
        <end position="126"/>
    </location>
</feature>
<comment type="caution">
    <text evidence="3">The sequence shown here is derived from an EMBL/GenBank/DDBJ whole genome shotgun (WGS) entry which is preliminary data.</text>
</comment>
<evidence type="ECO:0000313" key="4">
    <source>
        <dbReference type="Proteomes" id="UP001281614"/>
    </source>
</evidence>
<feature type="domain" description="F-box" evidence="2">
    <location>
        <begin position="50"/>
        <end position="88"/>
    </location>
</feature>
<proteinExistence type="predicted"/>
<dbReference type="Pfam" id="PF00646">
    <property type="entry name" value="F-box"/>
    <property type="match status" value="1"/>
</dbReference>
<protein>
    <recommendedName>
        <fullName evidence="2">F-box domain-containing protein</fullName>
    </recommendedName>
</protein>
<feature type="region of interest" description="Disordered" evidence="1">
    <location>
        <begin position="92"/>
        <end position="128"/>
    </location>
</feature>
<feature type="compositionally biased region" description="Basic residues" evidence="1">
    <location>
        <begin position="95"/>
        <end position="109"/>
    </location>
</feature>